<dbReference type="InterPro" id="IPR040256">
    <property type="entry name" value="At4g02000-like"/>
</dbReference>
<dbReference type="PANTHER" id="PTHR31286:SF79">
    <property type="entry name" value="N-6 ADENINE-SPECIFIC DNA METHYLASE"/>
    <property type="match status" value="1"/>
</dbReference>
<dbReference type="Proteomes" id="UP000824120">
    <property type="component" value="Chromosome 12"/>
</dbReference>
<dbReference type="EMBL" id="JACXVP010000012">
    <property type="protein sequence ID" value="KAG5574131.1"/>
    <property type="molecule type" value="Genomic_DNA"/>
</dbReference>
<keyword evidence="3" id="KW-1185">Reference proteome</keyword>
<dbReference type="PANTHER" id="PTHR31286">
    <property type="entry name" value="GLYCINE-RICH CELL WALL STRUCTURAL PROTEIN 1.8-LIKE"/>
    <property type="match status" value="1"/>
</dbReference>
<accession>A0A9J5WEG8</accession>
<gene>
    <name evidence="2" type="ORF">H5410_063897</name>
</gene>
<organism evidence="2 3">
    <name type="scientific">Solanum commersonii</name>
    <name type="common">Commerson's wild potato</name>
    <name type="synonym">Commerson's nightshade</name>
    <dbReference type="NCBI Taxonomy" id="4109"/>
    <lineage>
        <taxon>Eukaryota</taxon>
        <taxon>Viridiplantae</taxon>
        <taxon>Streptophyta</taxon>
        <taxon>Embryophyta</taxon>
        <taxon>Tracheophyta</taxon>
        <taxon>Spermatophyta</taxon>
        <taxon>Magnoliopsida</taxon>
        <taxon>eudicotyledons</taxon>
        <taxon>Gunneridae</taxon>
        <taxon>Pentapetalae</taxon>
        <taxon>asterids</taxon>
        <taxon>lamiids</taxon>
        <taxon>Solanales</taxon>
        <taxon>Solanaceae</taxon>
        <taxon>Solanoideae</taxon>
        <taxon>Solaneae</taxon>
        <taxon>Solanum</taxon>
    </lineage>
</organism>
<sequence>MAISAIGQSFLTTGQTTPLTFDEHFPNLSCAKDPNTLPGENEVFNDDNFRFKEGKVTWTEEEVTRMNIIENLQYVVIGKFSYGWPELDELRRTIPKQSVGKPIQLDTTTINKTRPSYARVKVQLELLGDLPKFVELEIETTDKNSLRVEKVKVVNAMLPKYCQRCKLQGHNEEDCRILHPELRKQEMNAETKVRDKDLSRPSREQGVNSSALDDKDISKANNVENTHEKGESGVMNSNNVMSSQVTEGMCTWDVVCEEQNNNTETGLQKAEDLDKALVIHKDYQGLHGDNLGGPDAVVLNMLEFEENLLLCLEDVDNRYMAINREKLITGCSPVNQEHMHNDKESKALIELREVRREAQKMHEEFLRKQEKDKYTLESITQELESLRSDLGELNLWIGDKKSGM</sequence>
<proteinExistence type="predicted"/>
<name>A0A9J5WEG8_SOLCO</name>
<evidence type="ECO:0000256" key="1">
    <source>
        <dbReference type="SAM" id="MobiDB-lite"/>
    </source>
</evidence>
<dbReference type="AlphaFoldDB" id="A0A9J5WEG8"/>
<evidence type="ECO:0000313" key="2">
    <source>
        <dbReference type="EMBL" id="KAG5574131.1"/>
    </source>
</evidence>
<protein>
    <recommendedName>
        <fullName evidence="4">DUF4283 domain-containing protein</fullName>
    </recommendedName>
</protein>
<feature type="region of interest" description="Disordered" evidence="1">
    <location>
        <begin position="186"/>
        <end position="220"/>
    </location>
</feature>
<evidence type="ECO:0000313" key="3">
    <source>
        <dbReference type="Proteomes" id="UP000824120"/>
    </source>
</evidence>
<dbReference type="OrthoDB" id="1939300at2759"/>
<feature type="compositionally biased region" description="Basic and acidic residues" evidence="1">
    <location>
        <begin position="186"/>
        <end position="203"/>
    </location>
</feature>
<evidence type="ECO:0008006" key="4">
    <source>
        <dbReference type="Google" id="ProtNLM"/>
    </source>
</evidence>
<feature type="non-terminal residue" evidence="2">
    <location>
        <position position="404"/>
    </location>
</feature>
<comment type="caution">
    <text evidence="2">The sequence shown here is derived from an EMBL/GenBank/DDBJ whole genome shotgun (WGS) entry which is preliminary data.</text>
</comment>
<reference evidence="2 3" key="1">
    <citation type="submission" date="2020-09" db="EMBL/GenBank/DDBJ databases">
        <title>De no assembly of potato wild relative species, Solanum commersonii.</title>
        <authorList>
            <person name="Cho K."/>
        </authorList>
    </citation>
    <scope>NUCLEOTIDE SEQUENCE [LARGE SCALE GENOMIC DNA]</scope>
    <source>
        <strain evidence="2">LZ3.2</strain>
        <tissue evidence="2">Leaf</tissue>
    </source>
</reference>